<feature type="signal peptide" evidence="1">
    <location>
        <begin position="1"/>
        <end position="23"/>
    </location>
</feature>
<comment type="caution">
    <text evidence="2">The sequence shown here is derived from an EMBL/GenBank/DDBJ whole genome shotgun (WGS) entry which is preliminary data.</text>
</comment>
<sequence>MRFNLLTILFALFLAIVAQEAAAPPPDDFITKTQTSTTTLTYTVTVSLIASVTMTPPLHNITLQTGAYPTATNPSLSLGPFPTDTKPDTITPGKDYNIPTPPKETSTFVPDNSARYVVGSKALIGAAGLLTILAVW</sequence>
<evidence type="ECO:0000313" key="3">
    <source>
        <dbReference type="Proteomes" id="UP000030854"/>
    </source>
</evidence>
<name>A0A0B1P5I8_UNCNE</name>
<dbReference type="HOGENOM" id="CLU_1876976_0_0_1"/>
<proteinExistence type="predicted"/>
<accession>A0A0B1P5I8</accession>
<gene>
    <name evidence="2" type="ORF">EV44_g0352</name>
</gene>
<dbReference type="Proteomes" id="UP000030854">
    <property type="component" value="Unassembled WGS sequence"/>
</dbReference>
<keyword evidence="1" id="KW-0732">Signal</keyword>
<dbReference type="EMBL" id="JNVN01001958">
    <property type="protein sequence ID" value="KHJ32600.1"/>
    <property type="molecule type" value="Genomic_DNA"/>
</dbReference>
<reference evidence="2 3" key="1">
    <citation type="journal article" date="2014" name="BMC Genomics">
        <title>Adaptive genomic structural variation in the grape powdery mildew pathogen, Erysiphe necator.</title>
        <authorList>
            <person name="Jones L."/>
            <person name="Riaz S."/>
            <person name="Morales-Cruz A."/>
            <person name="Amrine K.C."/>
            <person name="McGuire B."/>
            <person name="Gubler W.D."/>
            <person name="Walker M.A."/>
            <person name="Cantu D."/>
        </authorList>
    </citation>
    <scope>NUCLEOTIDE SEQUENCE [LARGE SCALE GENOMIC DNA]</scope>
    <source>
        <strain evidence="3">c</strain>
    </source>
</reference>
<organism evidence="2 3">
    <name type="scientific">Uncinula necator</name>
    <name type="common">Grape powdery mildew</name>
    <dbReference type="NCBI Taxonomy" id="52586"/>
    <lineage>
        <taxon>Eukaryota</taxon>
        <taxon>Fungi</taxon>
        <taxon>Dikarya</taxon>
        <taxon>Ascomycota</taxon>
        <taxon>Pezizomycotina</taxon>
        <taxon>Leotiomycetes</taxon>
        <taxon>Erysiphales</taxon>
        <taxon>Erysiphaceae</taxon>
        <taxon>Erysiphe</taxon>
    </lineage>
</organism>
<evidence type="ECO:0000313" key="2">
    <source>
        <dbReference type="EMBL" id="KHJ32600.1"/>
    </source>
</evidence>
<keyword evidence="3" id="KW-1185">Reference proteome</keyword>
<dbReference type="OrthoDB" id="10551997at2759"/>
<feature type="chain" id="PRO_5002080497" evidence="1">
    <location>
        <begin position="24"/>
        <end position="136"/>
    </location>
</feature>
<protein>
    <submittedName>
        <fullName evidence="2">Uncharacterized protein</fullName>
    </submittedName>
</protein>
<evidence type="ECO:0000256" key="1">
    <source>
        <dbReference type="SAM" id="SignalP"/>
    </source>
</evidence>
<dbReference type="AlphaFoldDB" id="A0A0B1P5I8"/>